<evidence type="ECO:0000256" key="4">
    <source>
        <dbReference type="ARBA" id="ARBA00023136"/>
    </source>
</evidence>
<sequence length="163" mass="17828">MSVTRDIVSTWRAPRATMRKMLDAGQREDRAIVLLLLACGIIFVAQWPRLARQSFFDDSVPLQALLGGALFGWLFLAPLFFYGVAAFSHLFVRMLGGRGTWYGARLALFWTLLSTAPLWLLQGLVAGFIGAGSALNLVATLLGVAFLAIWLLSLAEAEELGRA</sequence>
<dbReference type="EMBL" id="SLXU01000001">
    <property type="protein sequence ID" value="TCP63449.1"/>
    <property type="molecule type" value="Genomic_DNA"/>
</dbReference>
<organism evidence="7 8">
    <name type="scientific">Rhodovulum bhavnagarense</name>
    <dbReference type="NCBI Taxonomy" id="992286"/>
    <lineage>
        <taxon>Bacteria</taxon>
        <taxon>Pseudomonadati</taxon>
        <taxon>Pseudomonadota</taxon>
        <taxon>Alphaproteobacteria</taxon>
        <taxon>Rhodobacterales</taxon>
        <taxon>Paracoccaceae</taxon>
        <taxon>Rhodovulum</taxon>
    </lineage>
</organism>
<evidence type="ECO:0000256" key="5">
    <source>
        <dbReference type="SAM" id="Phobius"/>
    </source>
</evidence>
<dbReference type="RefSeq" id="WP_132950366.1">
    <property type="nucleotide sequence ID" value="NZ_SLXU01000001.1"/>
</dbReference>
<evidence type="ECO:0000256" key="3">
    <source>
        <dbReference type="ARBA" id="ARBA00022989"/>
    </source>
</evidence>
<evidence type="ECO:0000313" key="7">
    <source>
        <dbReference type="EMBL" id="TCP63449.1"/>
    </source>
</evidence>
<dbReference type="Pfam" id="PF04893">
    <property type="entry name" value="Yip1"/>
    <property type="match status" value="1"/>
</dbReference>
<comment type="subcellular location">
    <subcellularLocation>
        <location evidence="1">Membrane</location>
        <topology evidence="1">Multi-pass membrane protein</topology>
    </subcellularLocation>
</comment>
<name>A0A4R2RLF7_9RHOB</name>
<gene>
    <name evidence="7" type="ORF">EV663_101718</name>
</gene>
<feature type="transmembrane region" description="Helical" evidence="5">
    <location>
        <begin position="70"/>
        <end position="92"/>
    </location>
</feature>
<feature type="transmembrane region" description="Helical" evidence="5">
    <location>
        <begin position="104"/>
        <end position="129"/>
    </location>
</feature>
<feature type="transmembrane region" description="Helical" evidence="5">
    <location>
        <begin position="135"/>
        <end position="155"/>
    </location>
</feature>
<evidence type="ECO:0000259" key="6">
    <source>
        <dbReference type="Pfam" id="PF04893"/>
    </source>
</evidence>
<evidence type="ECO:0000313" key="8">
    <source>
        <dbReference type="Proteomes" id="UP000295050"/>
    </source>
</evidence>
<dbReference type="InterPro" id="IPR006977">
    <property type="entry name" value="Yip1_dom"/>
</dbReference>
<reference evidence="7 8" key="1">
    <citation type="submission" date="2019-03" db="EMBL/GenBank/DDBJ databases">
        <title>Genomic Encyclopedia of Type Strains, Phase IV (KMG-IV): sequencing the most valuable type-strain genomes for metagenomic binning, comparative biology and taxonomic classification.</title>
        <authorList>
            <person name="Goeker M."/>
        </authorList>
    </citation>
    <scope>NUCLEOTIDE SEQUENCE [LARGE SCALE GENOMIC DNA]</scope>
    <source>
        <strain evidence="7 8">DSM 24766</strain>
    </source>
</reference>
<evidence type="ECO:0000256" key="2">
    <source>
        <dbReference type="ARBA" id="ARBA00022692"/>
    </source>
</evidence>
<protein>
    <submittedName>
        <fullName evidence="7">Yip1-like protein</fullName>
    </submittedName>
</protein>
<keyword evidence="8" id="KW-1185">Reference proteome</keyword>
<keyword evidence="4 5" id="KW-0472">Membrane</keyword>
<dbReference type="OrthoDB" id="7771437at2"/>
<feature type="domain" description="Yip1" evidence="6">
    <location>
        <begin position="10"/>
        <end position="152"/>
    </location>
</feature>
<comment type="caution">
    <text evidence="7">The sequence shown here is derived from an EMBL/GenBank/DDBJ whole genome shotgun (WGS) entry which is preliminary data.</text>
</comment>
<accession>A0A4R2RLF7</accession>
<keyword evidence="3 5" id="KW-1133">Transmembrane helix</keyword>
<dbReference type="AlphaFoldDB" id="A0A4R2RLF7"/>
<evidence type="ECO:0000256" key="1">
    <source>
        <dbReference type="ARBA" id="ARBA00004141"/>
    </source>
</evidence>
<keyword evidence="2 5" id="KW-0812">Transmembrane</keyword>
<dbReference type="GO" id="GO:0016020">
    <property type="term" value="C:membrane"/>
    <property type="evidence" value="ECO:0007669"/>
    <property type="project" value="UniProtKB-SubCell"/>
</dbReference>
<feature type="transmembrane region" description="Helical" evidence="5">
    <location>
        <begin position="31"/>
        <end position="50"/>
    </location>
</feature>
<dbReference type="Proteomes" id="UP000295050">
    <property type="component" value="Unassembled WGS sequence"/>
</dbReference>
<proteinExistence type="predicted"/>